<dbReference type="Proteomes" id="UP001164539">
    <property type="component" value="Chromosome 3"/>
</dbReference>
<accession>A0ACC1YI82</accession>
<evidence type="ECO:0000313" key="2">
    <source>
        <dbReference type="Proteomes" id="UP001164539"/>
    </source>
</evidence>
<sequence length="273" mass="31259">MCPYLVNFGFGPEIENHDMVLLNESWFLTNQFLLEVIFHERMKNYSCLTNDSALASAIYVPFYAGLDLGRHLWGGNISVRDSSALDFVKWVAGKPEWKRMWGRDHFLVVGRISRDFRRKTDNESDWGSKFRFFPESKNMSMLAIESSSWNNDYAIPYPTCFHPSKESKILKWQDKMRRQKRQCLFSFAGAPSPDLKDLIRGKIMDQCIASGSLCKLINCDCGATNCNNPVNVMKVFQNSVFCLQSPGDSYTRRSIFYAILAACIPVFFLPGTA</sequence>
<keyword evidence="1" id="KW-0808">Transferase</keyword>
<dbReference type="EMBL" id="CM051396">
    <property type="protein sequence ID" value="KAJ4723132.1"/>
    <property type="molecule type" value="Genomic_DNA"/>
</dbReference>
<keyword evidence="1" id="KW-0328">Glycosyltransferase</keyword>
<protein>
    <submittedName>
        <fullName evidence="1">Xyloglucan galactosyltransferase KATAMARI1</fullName>
    </submittedName>
</protein>
<organism evidence="1 2">
    <name type="scientific">Melia azedarach</name>
    <name type="common">Chinaberry tree</name>
    <dbReference type="NCBI Taxonomy" id="155640"/>
    <lineage>
        <taxon>Eukaryota</taxon>
        <taxon>Viridiplantae</taxon>
        <taxon>Streptophyta</taxon>
        <taxon>Embryophyta</taxon>
        <taxon>Tracheophyta</taxon>
        <taxon>Spermatophyta</taxon>
        <taxon>Magnoliopsida</taxon>
        <taxon>eudicotyledons</taxon>
        <taxon>Gunneridae</taxon>
        <taxon>Pentapetalae</taxon>
        <taxon>rosids</taxon>
        <taxon>malvids</taxon>
        <taxon>Sapindales</taxon>
        <taxon>Meliaceae</taxon>
        <taxon>Melia</taxon>
    </lineage>
</organism>
<comment type="caution">
    <text evidence="1">The sequence shown here is derived from an EMBL/GenBank/DDBJ whole genome shotgun (WGS) entry which is preliminary data.</text>
</comment>
<keyword evidence="2" id="KW-1185">Reference proteome</keyword>
<name>A0ACC1YI82_MELAZ</name>
<gene>
    <name evidence="1" type="ORF">OWV82_006541</name>
</gene>
<evidence type="ECO:0000313" key="1">
    <source>
        <dbReference type="EMBL" id="KAJ4723132.1"/>
    </source>
</evidence>
<reference evidence="1 2" key="1">
    <citation type="journal article" date="2023" name="Science">
        <title>Complex scaffold remodeling in plant triterpene biosynthesis.</title>
        <authorList>
            <person name="De La Pena R."/>
            <person name="Hodgson H."/>
            <person name="Liu J.C."/>
            <person name="Stephenson M.J."/>
            <person name="Martin A.C."/>
            <person name="Owen C."/>
            <person name="Harkess A."/>
            <person name="Leebens-Mack J."/>
            <person name="Jimenez L.E."/>
            <person name="Osbourn A."/>
            <person name="Sattely E.S."/>
        </authorList>
    </citation>
    <scope>NUCLEOTIDE SEQUENCE [LARGE SCALE GENOMIC DNA]</scope>
    <source>
        <strain evidence="2">cv. JPN11</strain>
        <tissue evidence="1">Leaf</tissue>
    </source>
</reference>
<proteinExistence type="predicted"/>